<protein>
    <submittedName>
        <fullName evidence="1">Uncharacterized protein</fullName>
    </submittedName>
</protein>
<name>A0A0C3BP93_SERVB</name>
<keyword evidence="2" id="KW-1185">Reference proteome</keyword>
<evidence type="ECO:0000313" key="2">
    <source>
        <dbReference type="Proteomes" id="UP000054097"/>
    </source>
</evidence>
<reference evidence="2" key="2">
    <citation type="submission" date="2015-01" db="EMBL/GenBank/DDBJ databases">
        <title>Evolutionary Origins and Diversification of the Mycorrhizal Mutualists.</title>
        <authorList>
            <consortium name="DOE Joint Genome Institute"/>
            <consortium name="Mycorrhizal Genomics Consortium"/>
            <person name="Kohler A."/>
            <person name="Kuo A."/>
            <person name="Nagy L.G."/>
            <person name="Floudas D."/>
            <person name="Copeland A."/>
            <person name="Barry K.W."/>
            <person name="Cichocki N."/>
            <person name="Veneault-Fourrey C."/>
            <person name="LaButti K."/>
            <person name="Lindquist E.A."/>
            <person name="Lipzen A."/>
            <person name="Lundell T."/>
            <person name="Morin E."/>
            <person name="Murat C."/>
            <person name="Riley R."/>
            <person name="Ohm R."/>
            <person name="Sun H."/>
            <person name="Tunlid A."/>
            <person name="Henrissat B."/>
            <person name="Grigoriev I.V."/>
            <person name="Hibbett D.S."/>
            <person name="Martin F."/>
        </authorList>
    </citation>
    <scope>NUCLEOTIDE SEQUENCE [LARGE SCALE GENOMIC DNA]</scope>
    <source>
        <strain evidence="2">MAFF 305830</strain>
    </source>
</reference>
<organism evidence="1 2">
    <name type="scientific">Serendipita vermifera MAFF 305830</name>
    <dbReference type="NCBI Taxonomy" id="933852"/>
    <lineage>
        <taxon>Eukaryota</taxon>
        <taxon>Fungi</taxon>
        <taxon>Dikarya</taxon>
        <taxon>Basidiomycota</taxon>
        <taxon>Agaricomycotina</taxon>
        <taxon>Agaricomycetes</taxon>
        <taxon>Sebacinales</taxon>
        <taxon>Serendipitaceae</taxon>
        <taxon>Serendipita</taxon>
    </lineage>
</organism>
<accession>A0A0C3BP93</accession>
<dbReference type="OrthoDB" id="3200419at2759"/>
<reference evidence="1 2" key="1">
    <citation type="submission" date="2014-04" db="EMBL/GenBank/DDBJ databases">
        <authorList>
            <consortium name="DOE Joint Genome Institute"/>
            <person name="Kuo A."/>
            <person name="Zuccaro A."/>
            <person name="Kohler A."/>
            <person name="Nagy L.G."/>
            <person name="Floudas D."/>
            <person name="Copeland A."/>
            <person name="Barry K.W."/>
            <person name="Cichocki N."/>
            <person name="Veneault-Fourrey C."/>
            <person name="LaButti K."/>
            <person name="Lindquist E.A."/>
            <person name="Lipzen A."/>
            <person name="Lundell T."/>
            <person name="Morin E."/>
            <person name="Murat C."/>
            <person name="Sun H."/>
            <person name="Tunlid A."/>
            <person name="Henrissat B."/>
            <person name="Grigoriev I.V."/>
            <person name="Hibbett D.S."/>
            <person name="Martin F."/>
            <person name="Nordberg H.P."/>
            <person name="Cantor M.N."/>
            <person name="Hua S.X."/>
        </authorList>
    </citation>
    <scope>NUCLEOTIDE SEQUENCE [LARGE SCALE GENOMIC DNA]</scope>
    <source>
        <strain evidence="1 2">MAFF 305830</strain>
    </source>
</reference>
<sequence>MFKSILTGLASGGQGIQGTTATTTNGGSKGVTPAQLRQDIYTGIDGICAWIASGKAENGIDYRSILTLVDKHFPGTTINRCTDEVPVLVGGLTNMIFEYSKADAIPGSMALRTFTERLITALASLNDDAQTRKTTGMKVVQGFTQVADPALATREFAPRVQIVGALKTLTAAVYGQGSTEARNADVLWSSRFI</sequence>
<evidence type="ECO:0000313" key="1">
    <source>
        <dbReference type="EMBL" id="KIM33924.1"/>
    </source>
</evidence>
<dbReference type="HOGENOM" id="CLU_1396834_0_0_1"/>
<dbReference type="AlphaFoldDB" id="A0A0C3BP93"/>
<dbReference type="Proteomes" id="UP000054097">
    <property type="component" value="Unassembled WGS sequence"/>
</dbReference>
<proteinExistence type="predicted"/>
<gene>
    <name evidence="1" type="ORF">M408DRAFT_325488</name>
</gene>
<dbReference type="EMBL" id="KN824277">
    <property type="protein sequence ID" value="KIM33924.1"/>
    <property type="molecule type" value="Genomic_DNA"/>
</dbReference>